<keyword evidence="4" id="KW-0843">Virulence</keyword>
<reference evidence="6 7" key="1">
    <citation type="submission" date="2023-08" db="EMBL/GenBank/DDBJ databases">
        <title>Complete genome sequences of 12 bacterial strains from the honey bee gut, resolved with long-read nanopore sequencing.</title>
        <authorList>
            <person name="Kwong W.K."/>
            <person name="Acheampong S."/>
            <person name="Polat M.F."/>
        </authorList>
    </citation>
    <scope>NUCLEOTIDE SEQUENCE [LARGE SCALE GENOMIC DNA]</scope>
    <source>
        <strain evidence="7">wkB9</strain>
    </source>
</reference>
<organism evidence="6 7">
    <name type="scientific">Snodgrassella alvi</name>
    <dbReference type="NCBI Taxonomy" id="1196083"/>
    <lineage>
        <taxon>Bacteria</taxon>
        <taxon>Pseudomonadati</taxon>
        <taxon>Pseudomonadota</taxon>
        <taxon>Betaproteobacteria</taxon>
        <taxon>Neisseriales</taxon>
        <taxon>Neisseriaceae</taxon>
        <taxon>Snodgrassella</taxon>
    </lineage>
</organism>
<comment type="subcellular location">
    <subcellularLocation>
        <location evidence="1">Target cell</location>
        <location evidence="1">Target cell cytoplasm</location>
    </subcellularLocation>
</comment>
<evidence type="ECO:0000313" key="6">
    <source>
        <dbReference type="EMBL" id="WLS98391.1"/>
    </source>
</evidence>
<dbReference type="GO" id="GO:0090729">
    <property type="term" value="F:toxin activity"/>
    <property type="evidence" value="ECO:0007669"/>
    <property type="project" value="UniProtKB-KW"/>
</dbReference>
<keyword evidence="2" id="KW-0800">Toxin</keyword>
<dbReference type="GeneID" id="32536398"/>
<evidence type="ECO:0000256" key="3">
    <source>
        <dbReference type="ARBA" id="ARBA00022913"/>
    </source>
</evidence>
<dbReference type="InterPro" id="IPR006914">
    <property type="entry name" value="VENN_dom"/>
</dbReference>
<dbReference type="RefSeq" id="WP_025331492.1">
    <property type="nucleotide sequence ID" value="NZ_CP132375.1"/>
</dbReference>
<dbReference type="EMBL" id="CP132375">
    <property type="protein sequence ID" value="WLS98391.1"/>
    <property type="molecule type" value="Genomic_DNA"/>
</dbReference>
<evidence type="ECO:0000256" key="4">
    <source>
        <dbReference type="ARBA" id="ARBA00023026"/>
    </source>
</evidence>
<dbReference type="Pfam" id="PF04829">
    <property type="entry name" value="PT-VENN"/>
    <property type="match status" value="1"/>
</dbReference>
<proteinExistence type="predicted"/>
<dbReference type="Proteomes" id="UP001229773">
    <property type="component" value="Chromosome"/>
</dbReference>
<keyword evidence="3" id="KW-1266">Target cell cytoplasm</keyword>
<accession>A0ABD7Z1J3</accession>
<evidence type="ECO:0000259" key="5">
    <source>
        <dbReference type="Pfam" id="PF04829"/>
    </source>
</evidence>
<protein>
    <submittedName>
        <fullName evidence="6">VENN motif pre-toxin domain-containing protein</fullName>
    </submittedName>
</protein>
<gene>
    <name evidence="6" type="ORF">RAM05_11210</name>
</gene>
<evidence type="ECO:0000313" key="7">
    <source>
        <dbReference type="Proteomes" id="UP001229773"/>
    </source>
</evidence>
<feature type="domain" description="VENN motif-containing" evidence="5">
    <location>
        <begin position="21"/>
        <end position="55"/>
    </location>
</feature>
<evidence type="ECO:0000256" key="2">
    <source>
        <dbReference type="ARBA" id="ARBA00022656"/>
    </source>
</evidence>
<name>A0ABD7Z1J3_9NEIS</name>
<dbReference type="AlphaFoldDB" id="A0ABD7Z1J3"/>
<sequence length="219" mass="24408">MALYEIGQSFKDKITENSTAHLVAHAILRAVGGSMADVAQGNQAGHTAVDNNALRNSKGESKLNTQEKILNEKLKKAGVQSADDYQRKYDACKTDQCRIQVEKEYLKASDEANKIILNLYMTGQITEEESKILLTSYANKMMRGAGESQRRFGSRIFDLNANEWIPASVIGNADFNQITMLNLVKKMKRSGASDEQIALRVFQYEIDGSYKGSVNIMQQ</sequence>
<evidence type="ECO:0000256" key="1">
    <source>
        <dbReference type="ARBA" id="ARBA00004219"/>
    </source>
</evidence>